<evidence type="ECO:0000313" key="10">
    <source>
        <dbReference type="Proteomes" id="UP000309340"/>
    </source>
</evidence>
<evidence type="ECO:0000313" key="9">
    <source>
        <dbReference type="EMBL" id="TKA83679.1"/>
    </source>
</evidence>
<dbReference type="Pfam" id="PF02668">
    <property type="entry name" value="TauD"/>
    <property type="match status" value="1"/>
</dbReference>
<protein>
    <recommendedName>
        <fullName evidence="8">TauD/TfdA-like domain-containing protein</fullName>
    </recommendedName>
</protein>
<proteinExistence type="inferred from homology"/>
<dbReference type="PANTHER" id="PTHR30468">
    <property type="entry name" value="ALPHA-KETOGLUTARATE-DEPENDENT SULFONATE DIOXYGENASE"/>
    <property type="match status" value="1"/>
</dbReference>
<feature type="region of interest" description="Disordered" evidence="7">
    <location>
        <begin position="157"/>
        <end position="176"/>
    </location>
</feature>
<gene>
    <name evidence="9" type="ORF">B0A55_00295</name>
</gene>
<feature type="compositionally biased region" description="Basic and acidic residues" evidence="7">
    <location>
        <begin position="162"/>
        <end position="176"/>
    </location>
</feature>
<evidence type="ECO:0000256" key="3">
    <source>
        <dbReference type="ARBA" id="ARBA00022723"/>
    </source>
</evidence>
<dbReference type="STRING" id="329884.A0A4V5NIM4"/>
<dbReference type="SUPFAM" id="SSF51197">
    <property type="entry name" value="Clavaminate synthase-like"/>
    <property type="match status" value="1"/>
</dbReference>
<dbReference type="GO" id="GO:0016706">
    <property type="term" value="F:2-oxoglutarate-dependent dioxygenase activity"/>
    <property type="evidence" value="ECO:0007669"/>
    <property type="project" value="TreeGrafter"/>
</dbReference>
<keyword evidence="3" id="KW-0479">Metal-binding</keyword>
<feature type="domain" description="TauD/TfdA-like" evidence="8">
    <location>
        <begin position="14"/>
        <end position="271"/>
    </location>
</feature>
<dbReference type="EMBL" id="NAJQ01000004">
    <property type="protein sequence ID" value="TKA83679.1"/>
    <property type="molecule type" value="Genomic_DNA"/>
</dbReference>
<dbReference type="Proteomes" id="UP000309340">
    <property type="component" value="Unassembled WGS sequence"/>
</dbReference>
<keyword evidence="4" id="KW-0223">Dioxygenase</keyword>
<comment type="similarity">
    <text evidence="2">Belongs to the TfdA dioxygenase family.</text>
</comment>
<keyword evidence="6" id="KW-0408">Iron</keyword>
<dbReference type="Gene3D" id="3.60.130.10">
    <property type="entry name" value="Clavaminate synthase-like"/>
    <property type="match status" value="1"/>
</dbReference>
<comment type="cofactor">
    <cofactor evidence="1">
        <name>Fe(2+)</name>
        <dbReference type="ChEBI" id="CHEBI:29033"/>
    </cofactor>
</comment>
<dbReference type="InterPro" id="IPR003819">
    <property type="entry name" value="TauD/TfdA-like"/>
</dbReference>
<evidence type="ECO:0000256" key="6">
    <source>
        <dbReference type="ARBA" id="ARBA00023004"/>
    </source>
</evidence>
<reference evidence="9 10" key="1">
    <citation type="submission" date="2017-03" db="EMBL/GenBank/DDBJ databases">
        <title>Genomes of endolithic fungi from Antarctica.</title>
        <authorList>
            <person name="Coleine C."/>
            <person name="Masonjones S."/>
            <person name="Stajich J.E."/>
        </authorList>
    </citation>
    <scope>NUCLEOTIDE SEQUENCE [LARGE SCALE GENOMIC DNA]</scope>
    <source>
        <strain evidence="9 10">CCFEE 5184</strain>
    </source>
</reference>
<accession>A0A4V5NIM4</accession>
<evidence type="ECO:0000259" key="8">
    <source>
        <dbReference type="Pfam" id="PF02668"/>
    </source>
</evidence>
<sequence>MQNDHHDLEIHRVSGSLGAEIHNVNLQSLSDATTAQIQQAFLEHKVIFFRNQHLSPQQFLDFAAKFGQPVEYPFVKGIDGFPEIIQVLKQEHETINFGGVWHADTTYLAEPPKGTILLAREVPAYGGDTLFADQAAAFAALSEGLKTTLSGLRGVSSSAKADASKTREDRIKDSGTKSADLEACHPVVRTHPETGRKSLYVNVAHTVRFDGWTEAESQPLLRYLFEHQVRPEFTCRFRWEPGSIALWDNRTVLHNPVNDYHGFRRSMHRITLAGDKPV</sequence>
<dbReference type="GO" id="GO:0005737">
    <property type="term" value="C:cytoplasm"/>
    <property type="evidence" value="ECO:0007669"/>
    <property type="project" value="TreeGrafter"/>
</dbReference>
<dbReference type="InterPro" id="IPR042098">
    <property type="entry name" value="TauD-like_sf"/>
</dbReference>
<organism evidence="9 10">
    <name type="scientific">Friedmanniomyces simplex</name>
    <dbReference type="NCBI Taxonomy" id="329884"/>
    <lineage>
        <taxon>Eukaryota</taxon>
        <taxon>Fungi</taxon>
        <taxon>Dikarya</taxon>
        <taxon>Ascomycota</taxon>
        <taxon>Pezizomycotina</taxon>
        <taxon>Dothideomycetes</taxon>
        <taxon>Dothideomycetidae</taxon>
        <taxon>Mycosphaerellales</taxon>
        <taxon>Teratosphaeriaceae</taxon>
        <taxon>Friedmanniomyces</taxon>
    </lineage>
</organism>
<keyword evidence="5" id="KW-0560">Oxidoreductase</keyword>
<dbReference type="InterPro" id="IPR051323">
    <property type="entry name" value="AtsK-like"/>
</dbReference>
<name>A0A4V5NIM4_9PEZI</name>
<evidence type="ECO:0000256" key="4">
    <source>
        <dbReference type="ARBA" id="ARBA00022964"/>
    </source>
</evidence>
<evidence type="ECO:0000256" key="2">
    <source>
        <dbReference type="ARBA" id="ARBA00005896"/>
    </source>
</evidence>
<comment type="caution">
    <text evidence="9">The sequence shown here is derived from an EMBL/GenBank/DDBJ whole genome shotgun (WGS) entry which is preliminary data.</text>
</comment>
<evidence type="ECO:0000256" key="7">
    <source>
        <dbReference type="SAM" id="MobiDB-lite"/>
    </source>
</evidence>
<dbReference type="OrthoDB" id="10257314at2759"/>
<keyword evidence="10" id="KW-1185">Reference proteome</keyword>
<dbReference type="PANTHER" id="PTHR30468:SF1">
    <property type="entry name" value="ALPHA-KETOGLUTARATE-DEPENDENT SULFONATE DIOXYGENASE"/>
    <property type="match status" value="1"/>
</dbReference>
<evidence type="ECO:0000256" key="1">
    <source>
        <dbReference type="ARBA" id="ARBA00001954"/>
    </source>
</evidence>
<evidence type="ECO:0000256" key="5">
    <source>
        <dbReference type="ARBA" id="ARBA00023002"/>
    </source>
</evidence>
<dbReference type="AlphaFoldDB" id="A0A4V5NIM4"/>
<dbReference type="GO" id="GO:0046872">
    <property type="term" value="F:metal ion binding"/>
    <property type="evidence" value="ECO:0007669"/>
    <property type="project" value="UniProtKB-KW"/>
</dbReference>